<name>A0A518RFG2_9SPHN</name>
<evidence type="ECO:0000313" key="2">
    <source>
        <dbReference type="EMBL" id="QDX26202.1"/>
    </source>
</evidence>
<dbReference type="Gene3D" id="1.25.40.10">
    <property type="entry name" value="Tetratricopeptide repeat domain"/>
    <property type="match status" value="1"/>
</dbReference>
<proteinExistence type="predicted"/>
<dbReference type="InterPro" id="IPR011990">
    <property type="entry name" value="TPR-like_helical_dom_sf"/>
</dbReference>
<feature type="region of interest" description="Disordered" evidence="1">
    <location>
        <begin position="344"/>
        <end position="365"/>
    </location>
</feature>
<dbReference type="SUPFAM" id="SSF48452">
    <property type="entry name" value="TPR-like"/>
    <property type="match status" value="2"/>
</dbReference>
<organism evidence="2 3">
    <name type="scientific">Sphingomonas suaedae</name>
    <dbReference type="NCBI Taxonomy" id="2599297"/>
    <lineage>
        <taxon>Bacteria</taxon>
        <taxon>Pseudomonadati</taxon>
        <taxon>Pseudomonadota</taxon>
        <taxon>Alphaproteobacteria</taxon>
        <taxon>Sphingomonadales</taxon>
        <taxon>Sphingomonadaceae</taxon>
        <taxon>Sphingomonas</taxon>
    </lineage>
</organism>
<sequence length="1799" mass="200372">MVGSAREHVIRLEDCVPERLDWISHEAFYESANLHRLVAFVGSGLSLVYGSLTWPDFMASILEISKDAVGRALGLANDPEDDAIIEDAAERQRLKHLLRVSERQLKLFDAKNKEPVVTLEICQQAFRAVERFYKAAGRSPPGAATFGEALQEVFRSDAYFVRRSLSARLKLALRADDLGSEPLQAILDETCDSSKALAEGNRPGEDGFQRSVTRAASAFYSGAMIGRLVADDSEIAPLARRLIDTLEAQGDRNAPLPIDRRSILNILMAKKIVASGDLLGKEVLAVGDPGAEGTRLASPRPLLDPIHNMSRDLGIRRYLTTNYDIELEQYFIVDDVRDRERLPPNLSRLPHHSGTSFGSSAPTDASWLRDRADGGQVASDVYADGNSAGLIDFAVGNSNRAAHIYHLHGRADLPETMVATESDYNRIYWHSGRDRSDFDRAYEVLLAGNPIVFVGSGLAEVELNRLLRQQVSDAASRDDAFVLWMARDRAEQLTRQQTSLRTKFSVHTLHFGHPRRGSGVSLRRHQIAIDLVARKFGIAGKAADWEDCASDVDQLLMQEAAALLVSAGDGQIRLPDDHMGDCDLKDVKAILGLGSVSYPSLVRESTDPQSFGHELTLLSTLDLDADVFAWLLSKDSNDFASAVRNAPRTTGPADANANAQKLIAEYLHKLDQKIVTAALRVEIRELGREKNRFFLDRATPVQPRSVTIADEKDKHLPMVRHISAEAGLYAPPNHCRELMLDEMVIRPAGWRQFDISPDRFTNAATFIVGAVGCGKGAFLRLLLEQCKPRIGTQGNAIWSSALFVNCCFGQEFDSVLSLVEEFLDPDRRIRTDEEPARSRRDRIETALDDLGANRGPRLLIAFGAIDRLFGLEGELLSTDCHWLFKALIRCRRIDLVVTGSEKVLPYIARRKREYLKRKGHNPSRFRMFEVSRSKSSVAAMVGSTSAQTDASEPNEGNDGTQAGQSTLAPAISFIGQLRKQGRERDRKARNLNVRFGVHEDVAADDVDDDALESMRLSGGRRDRLIIEREIDGLMRDDAGKPTNRDFGTLAQEILKVLAFIGLPVEGEVLITPPGVRNQVDILTRGKLKEDKSSSNLAIKDGVFLAALDLLLSRKLVTTIEPYGFRPAEPFEAVEPDASKGVADVNRILHEIDDGVGDRPVRRSFPIDKKGRTPAQHAILHRHRFALHRSILAYVRSRHDVPIGETTLSDCFNMTLFVAQPDDIPTPRPQLASELAELVDWLQRGWKDVELSKSRITDEIVELKKGIEENYYGDPRNPTRERRLRELVKLMQMRGSLAPASLRAAGGIVRSFFSAATLFGLDVTDMHGRLTPAGAITAHKQRIREMLNAAFLMQSAREPQCDKFQKAWNDHLVSRVTIPNPVSSGSDLNHEYEMFDTNQREKLDTILEFFSETQPWSDARPESEKWKTTRYCDHAIVPRWARMAGVAQASPQAVFGSAAPSNDLARRPFYADEVAWMHNERAVMALGQGDLYSAQTSFHLALQANEAIEGTEYQPNRCRILLNKALVQIERGRIREAWHELKRLRNAIDPQKPHRPNSVDPDTLEHGRIFWLATGYMGLCEHLNGQVDLARDSYDAALKWLIAHGEHRAVAMFSMHRASLLQSGVGDYDGAMEGYRIALAAAESGPHADLAYLIQVSRTGLQVSKLARRLGKAPTPEEPLEMLSRAIRYGELLDMYRVTAFARNVRAALRLDLGDVEAAEIDIARALAIAARCGMKLRRISLRLLKGRAYTIRGSLDNARLMYQTALSEAEVHGYQQGIHQARDGLKRVLSSGQLEKLER</sequence>
<dbReference type="EMBL" id="CP042239">
    <property type="protein sequence ID" value="QDX26202.1"/>
    <property type="molecule type" value="Genomic_DNA"/>
</dbReference>
<dbReference type="Pfam" id="PF13289">
    <property type="entry name" value="SIR2_2"/>
    <property type="match status" value="1"/>
</dbReference>
<protein>
    <submittedName>
        <fullName evidence="2">Uncharacterized protein</fullName>
    </submittedName>
</protein>
<evidence type="ECO:0000313" key="3">
    <source>
        <dbReference type="Proteomes" id="UP000318055"/>
    </source>
</evidence>
<dbReference type="InterPro" id="IPR019734">
    <property type="entry name" value="TPR_rpt"/>
</dbReference>
<feature type="compositionally biased region" description="Polar residues" evidence="1">
    <location>
        <begin position="353"/>
        <end position="363"/>
    </location>
</feature>
<dbReference type="Proteomes" id="UP000318055">
    <property type="component" value="Chromosome"/>
</dbReference>
<reference evidence="2 3" key="1">
    <citation type="submission" date="2019-07" db="EMBL/GenBank/DDBJ databases">
        <title>Sphingomonas alkalisoli sp. nov., isolated from rhizosphere soil of Suaedae salsa.</title>
        <authorList>
            <person name="Zhang H."/>
            <person name="Xu L."/>
            <person name="Zhang J.-X."/>
            <person name="Sun J.-Q."/>
        </authorList>
    </citation>
    <scope>NUCLEOTIDE SEQUENCE [LARGE SCALE GENOMIC DNA]</scope>
    <source>
        <strain evidence="2 3">XS-10</strain>
    </source>
</reference>
<keyword evidence="3" id="KW-1185">Reference proteome</keyword>
<feature type="compositionally biased region" description="Polar residues" evidence="1">
    <location>
        <begin position="942"/>
        <end position="951"/>
    </location>
</feature>
<gene>
    <name evidence="2" type="ORF">FPZ54_09340</name>
</gene>
<feature type="region of interest" description="Disordered" evidence="1">
    <location>
        <begin position="939"/>
        <end position="965"/>
    </location>
</feature>
<dbReference type="KEGG" id="ssua:FPZ54_09340"/>
<accession>A0A518RFG2</accession>
<dbReference type="OrthoDB" id="7540423at2"/>
<dbReference type="SMART" id="SM00028">
    <property type="entry name" value="TPR"/>
    <property type="match status" value="4"/>
</dbReference>
<evidence type="ECO:0000256" key="1">
    <source>
        <dbReference type="SAM" id="MobiDB-lite"/>
    </source>
</evidence>